<evidence type="ECO:0000313" key="2">
    <source>
        <dbReference type="EMBL" id="KAL3785816.1"/>
    </source>
</evidence>
<proteinExistence type="predicted"/>
<dbReference type="SMART" id="SM00228">
    <property type="entry name" value="PDZ"/>
    <property type="match status" value="1"/>
</dbReference>
<protein>
    <recommendedName>
        <fullName evidence="1">PDZ domain-containing protein</fullName>
    </recommendedName>
</protein>
<feature type="domain" description="PDZ" evidence="1">
    <location>
        <begin position="6"/>
        <end position="87"/>
    </location>
</feature>
<dbReference type="PROSITE" id="PS50106">
    <property type="entry name" value="PDZ"/>
    <property type="match status" value="1"/>
</dbReference>
<dbReference type="SUPFAM" id="SSF50156">
    <property type="entry name" value="PDZ domain-like"/>
    <property type="match status" value="1"/>
</dbReference>
<dbReference type="CDD" id="cd00136">
    <property type="entry name" value="PDZ_canonical"/>
    <property type="match status" value="1"/>
</dbReference>
<evidence type="ECO:0000259" key="1">
    <source>
        <dbReference type="PROSITE" id="PS50106"/>
    </source>
</evidence>
<dbReference type="Gene3D" id="2.30.42.10">
    <property type="match status" value="1"/>
</dbReference>
<dbReference type="InterPro" id="IPR036034">
    <property type="entry name" value="PDZ_sf"/>
</dbReference>
<dbReference type="Pfam" id="PF00595">
    <property type="entry name" value="PDZ"/>
    <property type="match status" value="1"/>
</dbReference>
<dbReference type="AlphaFoldDB" id="A0ABD3PDI9"/>
<keyword evidence="3" id="KW-1185">Reference proteome</keyword>
<accession>A0ABD3PDI9</accession>
<organism evidence="2 3">
    <name type="scientific">Cyclotella atomus</name>
    <dbReference type="NCBI Taxonomy" id="382360"/>
    <lineage>
        <taxon>Eukaryota</taxon>
        <taxon>Sar</taxon>
        <taxon>Stramenopiles</taxon>
        <taxon>Ochrophyta</taxon>
        <taxon>Bacillariophyta</taxon>
        <taxon>Coscinodiscophyceae</taxon>
        <taxon>Thalassiosirophycidae</taxon>
        <taxon>Stephanodiscales</taxon>
        <taxon>Stephanodiscaceae</taxon>
        <taxon>Cyclotella</taxon>
    </lineage>
</organism>
<reference evidence="2 3" key="1">
    <citation type="submission" date="2024-10" db="EMBL/GenBank/DDBJ databases">
        <title>Updated reference genomes for cyclostephanoid diatoms.</title>
        <authorList>
            <person name="Roberts W.R."/>
            <person name="Alverson A.J."/>
        </authorList>
    </citation>
    <scope>NUCLEOTIDE SEQUENCE [LARGE SCALE GENOMIC DNA]</scope>
    <source>
        <strain evidence="2 3">AJA010-31</strain>
    </source>
</reference>
<name>A0ABD3PDI9_9STRA</name>
<comment type="caution">
    <text evidence="2">The sequence shown here is derived from an EMBL/GenBank/DDBJ whole genome shotgun (WGS) entry which is preliminary data.</text>
</comment>
<evidence type="ECO:0000313" key="3">
    <source>
        <dbReference type="Proteomes" id="UP001530400"/>
    </source>
</evidence>
<sequence>MVLVTGIVYKQVKEQTCGISFHRDTLYDPIVISRIRPDGLFASSSLAVGMQVLTVNNVPVDDMTSSEALQLIKDTVGQVSIVAENRTIAVAEAVCVNAAPLVPESRQKRGFIILKQVEKSYSFHGPMTHDMVNLINNNLRQLKLVHGANMLQFSLNSSGHFYGATNNAAQRVHEEDFIVIILETMELLGWCLKVQYDRSPGGWQKELFVFHRMSE</sequence>
<gene>
    <name evidence="2" type="ORF">ACHAWO_007993</name>
</gene>
<dbReference type="Proteomes" id="UP001530400">
    <property type="component" value="Unassembled WGS sequence"/>
</dbReference>
<dbReference type="InterPro" id="IPR001478">
    <property type="entry name" value="PDZ"/>
</dbReference>
<dbReference type="EMBL" id="JALLPJ020000676">
    <property type="protein sequence ID" value="KAL3785816.1"/>
    <property type="molecule type" value="Genomic_DNA"/>
</dbReference>